<dbReference type="Proteomes" id="UP000002620">
    <property type="component" value="Chromosome"/>
</dbReference>
<evidence type="ECO:0000313" key="3">
    <source>
        <dbReference type="Proteomes" id="UP000002620"/>
    </source>
</evidence>
<feature type="domain" description="DUF5615" evidence="1">
    <location>
        <begin position="1"/>
        <end position="107"/>
    </location>
</feature>
<sequence length="120" mass="13578">MKFVADESVDRQIVEHLREAGHTVLYVAEAEPGIHDEAVLGLARREKALLLTADKDFGELVFRQRRLASGIILIRLAGLPPDRKANIVLMVVEKHGHNLPNCFTVISPEMVRFRQLEKKD</sequence>
<keyword evidence="3" id="KW-1185">Reference proteome</keyword>
<dbReference type="AlphaFoldDB" id="C9RB16"/>
<name>C9RB16_AMMDK</name>
<dbReference type="Pfam" id="PF18480">
    <property type="entry name" value="DUF5615"/>
    <property type="match status" value="1"/>
</dbReference>
<dbReference type="KEGG" id="adg:Adeg_0279"/>
<dbReference type="OrthoDB" id="27473at2"/>
<evidence type="ECO:0000259" key="1">
    <source>
        <dbReference type="Pfam" id="PF18480"/>
    </source>
</evidence>
<dbReference type="HOGENOM" id="CLU_150003_0_1_9"/>
<accession>C9RB16</accession>
<evidence type="ECO:0000313" key="2">
    <source>
        <dbReference type="EMBL" id="ACX51443.1"/>
    </source>
</evidence>
<proteinExistence type="predicted"/>
<protein>
    <recommendedName>
        <fullName evidence="1">DUF5615 domain-containing protein</fullName>
    </recommendedName>
</protein>
<dbReference type="InterPro" id="IPR041049">
    <property type="entry name" value="DUF5615"/>
</dbReference>
<reference evidence="2 3" key="1">
    <citation type="submission" date="2009-10" db="EMBL/GenBank/DDBJ databases">
        <title>Complete sequence of chromosome of Ammonifex degensii KC4.</title>
        <authorList>
            <consortium name="US DOE Joint Genome Institute"/>
            <person name="Kerfeld C."/>
            <person name="Goodner B."/>
            <person name="Huber H."/>
            <person name="Stetter K."/>
            <person name="Lucas S."/>
            <person name="Copeland A."/>
            <person name="Lapidus A."/>
            <person name="Glavina del Rio T."/>
            <person name="Dalin E."/>
            <person name="Tice H."/>
            <person name="Bruce D."/>
            <person name="Goodwin L."/>
            <person name="Pitluck S."/>
            <person name="Saunders E."/>
            <person name="Brettin T."/>
            <person name="Detter J.C."/>
            <person name="Han C."/>
            <person name="Larimer F."/>
            <person name="Land M."/>
            <person name="Hauser L."/>
            <person name="Kyrpides N."/>
            <person name="Ovchinnikova G."/>
            <person name="Richardson P."/>
        </authorList>
    </citation>
    <scope>NUCLEOTIDE SEQUENCE [LARGE SCALE GENOMIC DNA]</scope>
    <source>
        <strain evidence="3">DSM 10501 / KC4</strain>
    </source>
</reference>
<dbReference type="STRING" id="429009.Adeg_0279"/>
<gene>
    <name evidence="2" type="ordered locus">Adeg_0279</name>
</gene>
<dbReference type="EMBL" id="CP001785">
    <property type="protein sequence ID" value="ACX51443.1"/>
    <property type="molecule type" value="Genomic_DNA"/>
</dbReference>
<dbReference type="eggNOG" id="COG4634">
    <property type="taxonomic scope" value="Bacteria"/>
</dbReference>
<organism evidence="2 3">
    <name type="scientific">Ammonifex degensii (strain DSM 10501 / KC4)</name>
    <dbReference type="NCBI Taxonomy" id="429009"/>
    <lineage>
        <taxon>Bacteria</taxon>
        <taxon>Bacillati</taxon>
        <taxon>Bacillota</taxon>
        <taxon>Clostridia</taxon>
        <taxon>Thermoanaerobacterales</taxon>
        <taxon>Thermoanaerobacteraceae</taxon>
        <taxon>Ammonifex</taxon>
    </lineage>
</organism>
<dbReference type="RefSeq" id="WP_015738321.1">
    <property type="nucleotide sequence ID" value="NC_013385.1"/>
</dbReference>